<comment type="caution">
    <text evidence="9">The sequence shown here is derived from an EMBL/GenBank/DDBJ whole genome shotgun (WGS) entry which is preliminary data.</text>
</comment>
<dbReference type="NCBIfam" id="TIGR01696">
    <property type="entry name" value="deoB"/>
    <property type="match status" value="1"/>
</dbReference>
<dbReference type="HAMAP" id="MF_00740">
    <property type="entry name" value="Phosphopentomut"/>
    <property type="match status" value="1"/>
</dbReference>
<dbReference type="GO" id="GO:0009117">
    <property type="term" value="P:nucleotide metabolic process"/>
    <property type="evidence" value="ECO:0007669"/>
    <property type="project" value="UniProtKB-UniRule"/>
</dbReference>
<dbReference type="PIRSF" id="PIRSF001491">
    <property type="entry name" value="Ppentomutase"/>
    <property type="match status" value="1"/>
</dbReference>
<comment type="similarity">
    <text evidence="1 6">Belongs to the phosphopentomutase family.</text>
</comment>
<comment type="function">
    <text evidence="6">Isomerase that catalyzes the conversion of deoxy-ribose 1-phosphate (dRib-1-P) and ribose 1-phosphate (Rib-1-P) to deoxy-ribose 5-phosphate (dRib-5-P) and ribose 5-phosphate (Rib-5-P), respectively.</text>
</comment>
<accession>A0A9D2I7Q7</accession>
<evidence type="ECO:0000256" key="1">
    <source>
        <dbReference type="ARBA" id="ARBA00010373"/>
    </source>
</evidence>
<reference evidence="9" key="2">
    <citation type="submission" date="2021-04" db="EMBL/GenBank/DDBJ databases">
        <authorList>
            <person name="Gilroy R."/>
        </authorList>
    </citation>
    <scope>NUCLEOTIDE SEQUENCE</scope>
    <source>
        <strain evidence="9">CHK179-7159</strain>
    </source>
</reference>
<feature type="binding site" evidence="6">
    <location>
        <position position="342"/>
    </location>
    <ligand>
        <name>Mn(2+)</name>
        <dbReference type="ChEBI" id="CHEBI:29035"/>
        <label>2</label>
    </ligand>
</feature>
<feature type="binding site" evidence="6">
    <location>
        <position position="17"/>
    </location>
    <ligand>
        <name>Mn(2+)</name>
        <dbReference type="ChEBI" id="CHEBI:29035"/>
        <label>1</label>
    </ligand>
</feature>
<evidence type="ECO:0000256" key="7">
    <source>
        <dbReference type="NCBIfam" id="TIGR01696"/>
    </source>
</evidence>
<gene>
    <name evidence="6" type="primary">deoB</name>
    <name evidence="9" type="ORF">H9717_09705</name>
</gene>
<dbReference type="Gene3D" id="3.40.720.10">
    <property type="entry name" value="Alkaline Phosphatase, subunit A"/>
    <property type="match status" value="1"/>
</dbReference>
<keyword evidence="4 6" id="KW-0464">Manganese</keyword>
<dbReference type="SUPFAM" id="SSF143856">
    <property type="entry name" value="DeoB insert domain-like"/>
    <property type="match status" value="1"/>
</dbReference>
<evidence type="ECO:0000313" key="9">
    <source>
        <dbReference type="EMBL" id="HJA93369.1"/>
    </source>
</evidence>
<feature type="binding site" evidence="6">
    <location>
        <position position="329"/>
    </location>
    <ligand>
        <name>Mn(2+)</name>
        <dbReference type="ChEBI" id="CHEBI:29035"/>
        <label>1</label>
    </ligand>
</feature>
<dbReference type="NCBIfam" id="NF003766">
    <property type="entry name" value="PRK05362.1"/>
    <property type="match status" value="1"/>
</dbReference>
<feature type="binding site" evidence="6">
    <location>
        <position position="330"/>
    </location>
    <ligand>
        <name>Mn(2+)</name>
        <dbReference type="ChEBI" id="CHEBI:29035"/>
        <label>1</label>
    </ligand>
</feature>
<dbReference type="InterPro" id="IPR010045">
    <property type="entry name" value="DeoB"/>
</dbReference>
<dbReference type="GO" id="GO:0043094">
    <property type="term" value="P:metabolic compound salvage"/>
    <property type="evidence" value="ECO:0007669"/>
    <property type="project" value="UniProtKB-UniRule"/>
</dbReference>
<keyword evidence="3 6" id="KW-0479">Metal-binding</keyword>
<evidence type="ECO:0000256" key="5">
    <source>
        <dbReference type="ARBA" id="ARBA00023235"/>
    </source>
</evidence>
<dbReference type="GO" id="GO:0008973">
    <property type="term" value="F:phosphopentomutase activity"/>
    <property type="evidence" value="ECO:0007669"/>
    <property type="project" value="UniProtKB-UniRule"/>
</dbReference>
<dbReference type="CDD" id="cd16009">
    <property type="entry name" value="PPM"/>
    <property type="match status" value="1"/>
</dbReference>
<keyword evidence="2 6" id="KW-0963">Cytoplasm</keyword>
<dbReference type="InterPro" id="IPR017850">
    <property type="entry name" value="Alkaline_phosphatase_core_sf"/>
</dbReference>
<dbReference type="GO" id="GO:0006018">
    <property type="term" value="P:2-deoxyribose 1-phosphate catabolic process"/>
    <property type="evidence" value="ECO:0007669"/>
    <property type="project" value="UniProtKB-UniRule"/>
</dbReference>
<dbReference type="GO" id="GO:0005829">
    <property type="term" value="C:cytosol"/>
    <property type="evidence" value="ECO:0007669"/>
    <property type="project" value="TreeGrafter"/>
</dbReference>
<evidence type="ECO:0000256" key="2">
    <source>
        <dbReference type="ARBA" id="ARBA00022490"/>
    </source>
</evidence>
<dbReference type="EMBL" id="DWYY01000106">
    <property type="protein sequence ID" value="HJA93369.1"/>
    <property type="molecule type" value="Genomic_DNA"/>
</dbReference>
<dbReference type="GO" id="GO:0030145">
    <property type="term" value="F:manganese ion binding"/>
    <property type="evidence" value="ECO:0007669"/>
    <property type="project" value="UniProtKB-UniRule"/>
</dbReference>
<sequence length="397" mass="44281">MNPDTSHKKRIFLIVLDSVGIGAEPDAAEYGDEGTNTLKSAATSRYFHMPNMESLGLFNIDGIDWHPSVPSPRAAVARMREASKGKDTTIGHWEISGIYSGRPLPTYPDGFPQEVLDEFTRRTGRGVLCNRPYSGTEVIKDYGDEHVKTGKLIVYTSADSVFQIAAHEKIVPPETLYEYCRIAREILTGEHGVGRVIARPFEGESGHYVRTPRRHDFSIEPPSVDMLDQLKEKGYDVIAVGKIFDIFAGKGITEHVYTAGNAEGMQRTYEYQNRDFEGLCFINLVDYDMLYGHRNDIDGYAKALTAFDEWLPEFLANMRPDDVLMITADHGCDPGYTVSTDHSREYTPLVIYGEKIAPVNLGTRETFADIGATVLDYFGIRPEFAGTSVLPEILSPT</sequence>
<feature type="binding site" evidence="6">
    <location>
        <position position="288"/>
    </location>
    <ligand>
        <name>Mn(2+)</name>
        <dbReference type="ChEBI" id="CHEBI:29035"/>
        <label>2</label>
    </ligand>
</feature>
<dbReference type="EC" id="5.4.2.7" evidence="6 7"/>
<evidence type="ECO:0000256" key="6">
    <source>
        <dbReference type="HAMAP-Rule" id="MF_00740"/>
    </source>
</evidence>
<organism evidence="9 10">
    <name type="scientific">Candidatus Eisenbergiella merdipullorum</name>
    <dbReference type="NCBI Taxonomy" id="2838553"/>
    <lineage>
        <taxon>Bacteria</taxon>
        <taxon>Bacillati</taxon>
        <taxon>Bacillota</taxon>
        <taxon>Clostridia</taxon>
        <taxon>Lachnospirales</taxon>
        <taxon>Lachnospiraceae</taxon>
        <taxon>Eisenbergiella</taxon>
    </lineage>
</organism>
<dbReference type="SUPFAM" id="SSF53649">
    <property type="entry name" value="Alkaline phosphatase-like"/>
    <property type="match status" value="1"/>
</dbReference>
<dbReference type="Gene3D" id="3.30.70.1250">
    <property type="entry name" value="Phosphopentomutase"/>
    <property type="match status" value="1"/>
</dbReference>
<dbReference type="FunFam" id="3.30.70.1250:FF:000001">
    <property type="entry name" value="Phosphopentomutase"/>
    <property type="match status" value="1"/>
</dbReference>
<dbReference type="InterPro" id="IPR024052">
    <property type="entry name" value="Phosphopentomutase_DeoB_cap_sf"/>
</dbReference>
<feature type="domain" description="Metalloenzyme" evidence="8">
    <location>
        <begin position="9"/>
        <end position="380"/>
    </location>
</feature>
<reference evidence="9" key="1">
    <citation type="journal article" date="2021" name="PeerJ">
        <title>Extensive microbial diversity within the chicken gut microbiome revealed by metagenomics and culture.</title>
        <authorList>
            <person name="Gilroy R."/>
            <person name="Ravi A."/>
            <person name="Getino M."/>
            <person name="Pursley I."/>
            <person name="Horton D.L."/>
            <person name="Alikhan N.F."/>
            <person name="Baker D."/>
            <person name="Gharbi K."/>
            <person name="Hall N."/>
            <person name="Watson M."/>
            <person name="Adriaenssens E.M."/>
            <person name="Foster-Nyarko E."/>
            <person name="Jarju S."/>
            <person name="Secka A."/>
            <person name="Antonio M."/>
            <person name="Oren A."/>
            <person name="Chaudhuri R.R."/>
            <person name="La Ragione R."/>
            <person name="Hildebrand F."/>
            <person name="Pallen M.J."/>
        </authorList>
    </citation>
    <scope>NUCLEOTIDE SEQUENCE</scope>
    <source>
        <strain evidence="9">CHK179-7159</strain>
    </source>
</reference>
<protein>
    <recommendedName>
        <fullName evidence="6 7">Phosphopentomutase</fullName>
        <ecNumber evidence="6 7">5.4.2.7</ecNumber>
    </recommendedName>
    <alternativeName>
        <fullName evidence="6">Phosphodeoxyribomutase</fullName>
    </alternativeName>
</protein>
<dbReference type="PANTHER" id="PTHR21110:SF0">
    <property type="entry name" value="PHOSPHOPENTOMUTASE"/>
    <property type="match status" value="1"/>
</dbReference>
<dbReference type="AlphaFoldDB" id="A0A9D2I7Q7"/>
<dbReference type="InterPro" id="IPR006124">
    <property type="entry name" value="Metalloenzyme"/>
</dbReference>
<proteinExistence type="inferred from homology"/>
<comment type="subcellular location">
    <subcellularLocation>
        <location evidence="6">Cytoplasm</location>
    </subcellularLocation>
</comment>
<keyword evidence="5 6" id="KW-0413">Isomerase</keyword>
<dbReference type="Pfam" id="PF01676">
    <property type="entry name" value="Metalloenzyme"/>
    <property type="match status" value="1"/>
</dbReference>
<comment type="cofactor">
    <cofactor evidence="6">
        <name>Mn(2+)</name>
        <dbReference type="ChEBI" id="CHEBI:29035"/>
    </cofactor>
    <text evidence="6">Binds 2 manganese ions.</text>
</comment>
<comment type="pathway">
    <text evidence="6">Carbohydrate degradation; 2-deoxy-D-ribose 1-phosphate degradation; D-glyceraldehyde 3-phosphate and acetaldehyde from 2-deoxy-alpha-D-ribose 1-phosphate: step 1/2.</text>
</comment>
<evidence type="ECO:0000259" key="8">
    <source>
        <dbReference type="Pfam" id="PF01676"/>
    </source>
</evidence>
<feature type="binding site" evidence="6">
    <location>
        <position position="293"/>
    </location>
    <ligand>
        <name>Mn(2+)</name>
        <dbReference type="ChEBI" id="CHEBI:29035"/>
        <label>2</label>
    </ligand>
</feature>
<evidence type="ECO:0000256" key="4">
    <source>
        <dbReference type="ARBA" id="ARBA00023211"/>
    </source>
</evidence>
<evidence type="ECO:0000313" key="10">
    <source>
        <dbReference type="Proteomes" id="UP000886858"/>
    </source>
</evidence>
<dbReference type="PANTHER" id="PTHR21110">
    <property type="entry name" value="PHOSPHOPENTOMUTASE"/>
    <property type="match status" value="1"/>
</dbReference>
<name>A0A9D2I7Q7_9FIRM</name>
<evidence type="ECO:0000256" key="3">
    <source>
        <dbReference type="ARBA" id="ARBA00022723"/>
    </source>
</evidence>
<dbReference type="GO" id="GO:0000287">
    <property type="term" value="F:magnesium ion binding"/>
    <property type="evidence" value="ECO:0007669"/>
    <property type="project" value="UniProtKB-UniRule"/>
</dbReference>
<dbReference type="Proteomes" id="UP000886858">
    <property type="component" value="Unassembled WGS sequence"/>
</dbReference>
<comment type="catalytic activity">
    <reaction evidence="6">
        <text>2-deoxy-alpha-D-ribose 1-phosphate = 2-deoxy-D-ribose 5-phosphate</text>
        <dbReference type="Rhea" id="RHEA:27658"/>
        <dbReference type="ChEBI" id="CHEBI:57259"/>
        <dbReference type="ChEBI" id="CHEBI:62877"/>
        <dbReference type="EC" id="5.4.2.7"/>
    </reaction>
</comment>
<comment type="catalytic activity">
    <reaction evidence="6">
        <text>alpha-D-ribose 1-phosphate = D-ribose 5-phosphate</text>
        <dbReference type="Rhea" id="RHEA:18793"/>
        <dbReference type="ChEBI" id="CHEBI:57720"/>
        <dbReference type="ChEBI" id="CHEBI:78346"/>
        <dbReference type="EC" id="5.4.2.7"/>
    </reaction>
</comment>